<name>A0A9D4IGY7_DREPO</name>
<reference evidence="1" key="2">
    <citation type="submission" date="2020-11" db="EMBL/GenBank/DDBJ databases">
        <authorList>
            <person name="McCartney M.A."/>
            <person name="Auch B."/>
            <person name="Kono T."/>
            <person name="Mallez S."/>
            <person name="Becker A."/>
            <person name="Gohl D.M."/>
            <person name="Silverstein K.A.T."/>
            <person name="Koren S."/>
            <person name="Bechman K.B."/>
            <person name="Herman A."/>
            <person name="Abrahante J.E."/>
            <person name="Garbe J."/>
        </authorList>
    </citation>
    <scope>NUCLEOTIDE SEQUENCE</scope>
    <source>
        <strain evidence="1">Duluth1</strain>
        <tissue evidence="1">Whole animal</tissue>
    </source>
</reference>
<gene>
    <name evidence="1" type="ORF">DPMN_172802</name>
</gene>
<organism evidence="1 2">
    <name type="scientific">Dreissena polymorpha</name>
    <name type="common">Zebra mussel</name>
    <name type="synonym">Mytilus polymorpha</name>
    <dbReference type="NCBI Taxonomy" id="45954"/>
    <lineage>
        <taxon>Eukaryota</taxon>
        <taxon>Metazoa</taxon>
        <taxon>Spiralia</taxon>
        <taxon>Lophotrochozoa</taxon>
        <taxon>Mollusca</taxon>
        <taxon>Bivalvia</taxon>
        <taxon>Autobranchia</taxon>
        <taxon>Heteroconchia</taxon>
        <taxon>Euheterodonta</taxon>
        <taxon>Imparidentia</taxon>
        <taxon>Neoheterodontei</taxon>
        <taxon>Myida</taxon>
        <taxon>Dreissenoidea</taxon>
        <taxon>Dreissenidae</taxon>
        <taxon>Dreissena</taxon>
    </lineage>
</organism>
<evidence type="ECO:0000313" key="1">
    <source>
        <dbReference type="EMBL" id="KAH3771483.1"/>
    </source>
</evidence>
<sequence length="104" mass="12007">MIRGCEDLQNGSGQLDDKSDKCFLAYVGKRYIRRPATFVNDKRPNAFLFAVKTNRIYEDLEPKYTIKDRGNLYNGSRLDADNYYAASSATGSFFRFQPKKINLF</sequence>
<accession>A0A9D4IGY7</accession>
<keyword evidence="2" id="KW-1185">Reference proteome</keyword>
<dbReference type="Proteomes" id="UP000828390">
    <property type="component" value="Unassembled WGS sequence"/>
</dbReference>
<reference evidence="1" key="1">
    <citation type="journal article" date="2019" name="bioRxiv">
        <title>The Genome of the Zebra Mussel, Dreissena polymorpha: A Resource for Invasive Species Research.</title>
        <authorList>
            <person name="McCartney M.A."/>
            <person name="Auch B."/>
            <person name="Kono T."/>
            <person name="Mallez S."/>
            <person name="Zhang Y."/>
            <person name="Obille A."/>
            <person name="Becker A."/>
            <person name="Abrahante J.E."/>
            <person name="Garbe J."/>
            <person name="Badalamenti J.P."/>
            <person name="Herman A."/>
            <person name="Mangelson H."/>
            <person name="Liachko I."/>
            <person name="Sullivan S."/>
            <person name="Sone E.D."/>
            <person name="Koren S."/>
            <person name="Silverstein K.A.T."/>
            <person name="Beckman K.B."/>
            <person name="Gohl D.M."/>
        </authorList>
    </citation>
    <scope>NUCLEOTIDE SEQUENCE</scope>
    <source>
        <strain evidence="1">Duluth1</strain>
        <tissue evidence="1">Whole animal</tissue>
    </source>
</reference>
<dbReference type="EMBL" id="JAIWYP010000009">
    <property type="protein sequence ID" value="KAH3771483.1"/>
    <property type="molecule type" value="Genomic_DNA"/>
</dbReference>
<comment type="caution">
    <text evidence="1">The sequence shown here is derived from an EMBL/GenBank/DDBJ whole genome shotgun (WGS) entry which is preliminary data.</text>
</comment>
<evidence type="ECO:0000313" key="2">
    <source>
        <dbReference type="Proteomes" id="UP000828390"/>
    </source>
</evidence>
<protein>
    <submittedName>
        <fullName evidence="1">Uncharacterized protein</fullName>
    </submittedName>
</protein>
<dbReference type="AlphaFoldDB" id="A0A9D4IGY7"/>
<proteinExistence type="predicted"/>